<dbReference type="InterPro" id="IPR005198">
    <property type="entry name" value="Glyco_hydro_76"/>
</dbReference>
<protein>
    <submittedName>
        <fullName evidence="1">Alpha-1,6-mannanase</fullName>
    </submittedName>
</protein>
<dbReference type="PANTHER" id="PTHR47791:SF4">
    <property type="entry name" value="(PUTATIVE SECRETED PROTEIN)-RELATED"/>
    <property type="match status" value="1"/>
</dbReference>
<dbReference type="SUPFAM" id="SSF48208">
    <property type="entry name" value="Six-hairpin glycosidases"/>
    <property type="match status" value="1"/>
</dbReference>
<dbReference type="PIRSF" id="PIRSF021505">
    <property type="entry name" value="O_gly_hdrol"/>
    <property type="match status" value="1"/>
</dbReference>
<keyword evidence="2" id="KW-1185">Reference proteome</keyword>
<dbReference type="EMBL" id="BNJK01000001">
    <property type="protein sequence ID" value="GHO90980.1"/>
    <property type="molecule type" value="Genomic_DNA"/>
</dbReference>
<reference evidence="1" key="1">
    <citation type="submission" date="2020-10" db="EMBL/GenBank/DDBJ databases">
        <title>Taxonomic study of unclassified bacteria belonging to the class Ktedonobacteria.</title>
        <authorList>
            <person name="Yabe S."/>
            <person name="Wang C.M."/>
            <person name="Zheng Y."/>
            <person name="Sakai Y."/>
            <person name="Cavaletti L."/>
            <person name="Monciardini P."/>
            <person name="Donadio S."/>
        </authorList>
    </citation>
    <scope>NUCLEOTIDE SEQUENCE</scope>
    <source>
        <strain evidence="1">ID150040</strain>
    </source>
</reference>
<evidence type="ECO:0000313" key="1">
    <source>
        <dbReference type="EMBL" id="GHO90980.1"/>
    </source>
</evidence>
<dbReference type="Pfam" id="PF03663">
    <property type="entry name" value="Glyco_hydro_76"/>
    <property type="match status" value="1"/>
</dbReference>
<dbReference type="RefSeq" id="WP_220201909.1">
    <property type="nucleotide sequence ID" value="NZ_BNJK01000001.1"/>
</dbReference>
<dbReference type="Proteomes" id="UP000597444">
    <property type="component" value="Unassembled WGS sequence"/>
</dbReference>
<dbReference type="InterPro" id="IPR008928">
    <property type="entry name" value="6-hairpin_glycosidase_sf"/>
</dbReference>
<dbReference type="GO" id="GO:0005975">
    <property type="term" value="P:carbohydrate metabolic process"/>
    <property type="evidence" value="ECO:0007669"/>
    <property type="project" value="InterPro"/>
</dbReference>
<sequence>MKRRTTIKLLSGVLGGAVIGSFAWSGGVQAAGVSNRDRAVASYNAMQKYFYKQDGSHLYLEQYPAQSGDNTYSYEWPFSQAHIATIDLSTVPGLGAGYKAAVADRSVGQEHYWNTTGTTGVAGYDSYPRPPYGNGGDKFYDDNEWVGLAKLQLFLTTGDKAALARAEDIFKLVVSGWDTDTSHPAPGGVFWTQATWSHDRNTVSNMPGAEMGLRLYQITRDKSYLDWASKMYEWTNKYLLAPNGLYWDHIDLSGNIEKTQWSYNQGVPVGVNTLFYQITRDKTYLQRAENIASTALDFYNTDNRLYSQPAFFNSIFFKNLLLLQSVNHNQQYIQAMQAYADKVWSTYRDAATGLFRFDSTKPTQLLEQAAMVQIYSVLSWSPASYGFLY</sequence>
<organism evidence="1 2">
    <name type="scientific">Reticulibacter mediterranei</name>
    <dbReference type="NCBI Taxonomy" id="2778369"/>
    <lineage>
        <taxon>Bacteria</taxon>
        <taxon>Bacillati</taxon>
        <taxon>Chloroflexota</taxon>
        <taxon>Ktedonobacteria</taxon>
        <taxon>Ktedonobacterales</taxon>
        <taxon>Reticulibacteraceae</taxon>
        <taxon>Reticulibacter</taxon>
    </lineage>
</organism>
<name>A0A8J3IEF5_9CHLR</name>
<evidence type="ECO:0000313" key="2">
    <source>
        <dbReference type="Proteomes" id="UP000597444"/>
    </source>
</evidence>
<gene>
    <name evidence="1" type="ORF">KSF_010280</name>
</gene>
<dbReference type="PANTHER" id="PTHR47791">
    <property type="entry name" value="MEIOTICALLY UP-REGULATED GENE 191 PROTEIN"/>
    <property type="match status" value="1"/>
</dbReference>
<accession>A0A8J3IEF5</accession>
<dbReference type="InterPro" id="IPR053169">
    <property type="entry name" value="MUG_Protein"/>
</dbReference>
<dbReference type="AlphaFoldDB" id="A0A8J3IEF5"/>
<comment type="caution">
    <text evidence="1">The sequence shown here is derived from an EMBL/GenBank/DDBJ whole genome shotgun (WGS) entry which is preliminary data.</text>
</comment>
<proteinExistence type="predicted"/>
<dbReference type="Gene3D" id="1.50.10.20">
    <property type="match status" value="1"/>
</dbReference>
<dbReference type="InterPro" id="IPR014512">
    <property type="entry name" value="O_gly_hydro"/>
</dbReference>